<dbReference type="RefSeq" id="WP_124873682.1">
    <property type="nucleotide sequence ID" value="NZ_CP034184.1"/>
</dbReference>
<keyword evidence="2" id="KW-1185">Reference proteome</keyword>
<reference evidence="1 2" key="1">
    <citation type="submission" date="2018-11" db="EMBL/GenBank/DDBJ databases">
        <title>Deinococcus shelandsis sp. nov., isolated from South Shetland Islands soil of Antarctica.</title>
        <authorList>
            <person name="Tian J."/>
        </authorList>
    </citation>
    <scope>NUCLEOTIDE SEQUENCE [LARGE SCALE GENOMIC DNA]</scope>
    <source>
        <strain evidence="1 2">S14-83T</strain>
    </source>
</reference>
<gene>
    <name evidence="1" type="ORF">EHF33_15180</name>
</gene>
<dbReference type="EMBL" id="CP034184">
    <property type="protein sequence ID" value="AZI44237.1"/>
    <property type="molecule type" value="Genomic_DNA"/>
</dbReference>
<evidence type="ECO:0000313" key="2">
    <source>
        <dbReference type="Proteomes" id="UP000276417"/>
    </source>
</evidence>
<dbReference type="KEGG" id="dph:EHF33_15180"/>
<protein>
    <submittedName>
        <fullName evidence="1">Uncharacterized protein</fullName>
    </submittedName>
</protein>
<name>A0A3G8YIY4_9DEIO</name>
<proteinExistence type="predicted"/>
<dbReference type="AlphaFoldDB" id="A0A3G8YIY4"/>
<dbReference type="Proteomes" id="UP000276417">
    <property type="component" value="Chromosome 2"/>
</dbReference>
<evidence type="ECO:0000313" key="1">
    <source>
        <dbReference type="EMBL" id="AZI44237.1"/>
    </source>
</evidence>
<organism evidence="1 2">
    <name type="scientific">Deinococcus psychrotolerans</name>
    <dbReference type="NCBI Taxonomy" id="2489213"/>
    <lineage>
        <taxon>Bacteria</taxon>
        <taxon>Thermotogati</taxon>
        <taxon>Deinococcota</taxon>
        <taxon>Deinococci</taxon>
        <taxon>Deinococcales</taxon>
        <taxon>Deinococcaceae</taxon>
        <taxon>Deinococcus</taxon>
    </lineage>
</organism>
<sequence length="155" mass="16616">MPHIVSARSDSHADAMQAVWILYRAGLPLRDIAMVSLSLQPQPTLSRHPLSPSPRADAAPFDAQTWWEGFLEAVLSRCLTPETLQAYTAVIRSGTSLILVHGTAELARTARQVLEQSGARNIEVRVSADVDGCVTPASFPVPVSPPAGGLEMFSS</sequence>
<accession>A0A3G8YIY4</accession>